<feature type="domain" description="ABC-2 type transporter transmembrane" evidence="6">
    <location>
        <begin position="18"/>
        <end position="323"/>
    </location>
</feature>
<reference evidence="7 8" key="1">
    <citation type="submission" date="2024-07" db="EMBL/GenBank/DDBJ databases">
        <authorList>
            <person name="Lee S."/>
            <person name="Kang M."/>
        </authorList>
    </citation>
    <scope>NUCLEOTIDE SEQUENCE [LARGE SCALE GENOMIC DNA]</scope>
    <source>
        <strain evidence="7 8">DS6</strain>
    </source>
</reference>
<sequence>MGTLRDEIKDAITPRAFVLVLGVMLLQLGFIASFIGAFHAPAPHKIDVAVVAPADQAPKLAGQLNAISGTPLHAEVMDSADAAHNAVVDGDISAALVVDPSSTKDQLLVASGGGASIVTAVEAVMTQADASQHRTVQTTDLVPLQSGDARGLSGFYLVIGWLVGGYLVASMLGIAKGERPPTLRRIAIRLTSLLPYAVVSGLLGALVAGPWMGALDGHVLALWGLGALIVFAAAAATTAFQVLLGVSGVGLAVLIFVVLGNPSAGGAYQIQMLPWLWRTIGNALPNGAGTDSVRRIVYFGSQGIATHLAVIAAWAVVGTVVSLVAARMREPRAS</sequence>
<feature type="transmembrane region" description="Helical" evidence="5">
    <location>
        <begin position="154"/>
        <end position="174"/>
    </location>
</feature>
<evidence type="ECO:0000256" key="3">
    <source>
        <dbReference type="ARBA" id="ARBA00022989"/>
    </source>
</evidence>
<evidence type="ECO:0000256" key="1">
    <source>
        <dbReference type="ARBA" id="ARBA00004141"/>
    </source>
</evidence>
<feature type="transmembrane region" description="Helical" evidence="5">
    <location>
        <begin position="186"/>
        <end position="208"/>
    </location>
</feature>
<dbReference type="Proteomes" id="UP001556631">
    <property type="component" value="Unassembled WGS sequence"/>
</dbReference>
<evidence type="ECO:0000256" key="5">
    <source>
        <dbReference type="SAM" id="Phobius"/>
    </source>
</evidence>
<feature type="transmembrane region" description="Helical" evidence="5">
    <location>
        <begin position="220"/>
        <end position="244"/>
    </location>
</feature>
<feature type="transmembrane region" description="Helical" evidence="5">
    <location>
        <begin position="304"/>
        <end position="326"/>
    </location>
</feature>
<proteinExistence type="predicted"/>
<dbReference type="EMBL" id="JBFPJR010000021">
    <property type="protein sequence ID" value="MEX0428483.1"/>
    <property type="molecule type" value="Genomic_DNA"/>
</dbReference>
<accession>A0ABV3SZW5</accession>
<protein>
    <submittedName>
        <fullName evidence="7">ABC transporter permease</fullName>
    </submittedName>
</protein>
<evidence type="ECO:0000313" key="8">
    <source>
        <dbReference type="Proteomes" id="UP001556631"/>
    </source>
</evidence>
<comment type="subcellular location">
    <subcellularLocation>
        <location evidence="1">Membrane</location>
        <topology evidence="1">Multi-pass membrane protein</topology>
    </subcellularLocation>
</comment>
<feature type="transmembrane region" description="Helical" evidence="5">
    <location>
        <begin position="251"/>
        <end position="270"/>
    </location>
</feature>
<evidence type="ECO:0000256" key="2">
    <source>
        <dbReference type="ARBA" id="ARBA00022692"/>
    </source>
</evidence>
<dbReference type="RefSeq" id="WP_367994455.1">
    <property type="nucleotide sequence ID" value="NZ_JBFPJR010000021.1"/>
</dbReference>
<keyword evidence="8" id="KW-1185">Reference proteome</keyword>
<keyword evidence="4 5" id="KW-0472">Membrane</keyword>
<keyword evidence="2 5" id="KW-0812">Transmembrane</keyword>
<dbReference type="Pfam" id="PF12698">
    <property type="entry name" value="ABC2_membrane_3"/>
    <property type="match status" value="1"/>
</dbReference>
<organism evidence="7 8">
    <name type="scientific">Nocardioides eburneus</name>
    <dbReference type="NCBI Taxonomy" id="3231482"/>
    <lineage>
        <taxon>Bacteria</taxon>
        <taxon>Bacillati</taxon>
        <taxon>Actinomycetota</taxon>
        <taxon>Actinomycetes</taxon>
        <taxon>Propionibacteriales</taxon>
        <taxon>Nocardioidaceae</taxon>
        <taxon>Nocardioides</taxon>
    </lineage>
</organism>
<comment type="caution">
    <text evidence="7">The sequence shown here is derived from an EMBL/GenBank/DDBJ whole genome shotgun (WGS) entry which is preliminary data.</text>
</comment>
<keyword evidence="3 5" id="KW-1133">Transmembrane helix</keyword>
<evidence type="ECO:0000313" key="7">
    <source>
        <dbReference type="EMBL" id="MEX0428483.1"/>
    </source>
</evidence>
<evidence type="ECO:0000259" key="6">
    <source>
        <dbReference type="Pfam" id="PF12698"/>
    </source>
</evidence>
<name>A0ABV3SZW5_9ACTN</name>
<dbReference type="InterPro" id="IPR013525">
    <property type="entry name" value="ABC2_TM"/>
</dbReference>
<gene>
    <name evidence="7" type="ORF">AB3X52_12700</name>
</gene>
<feature type="transmembrane region" description="Helical" evidence="5">
    <location>
        <begin position="16"/>
        <end position="38"/>
    </location>
</feature>
<evidence type="ECO:0000256" key="4">
    <source>
        <dbReference type="ARBA" id="ARBA00023136"/>
    </source>
</evidence>